<reference evidence="2 3" key="1">
    <citation type="journal article" date="2021" name="Commun. Biol.">
        <title>The genome of Shorea leprosula (Dipterocarpaceae) highlights the ecological relevance of drought in aseasonal tropical rainforests.</title>
        <authorList>
            <person name="Ng K.K.S."/>
            <person name="Kobayashi M.J."/>
            <person name="Fawcett J.A."/>
            <person name="Hatakeyama M."/>
            <person name="Paape T."/>
            <person name="Ng C.H."/>
            <person name="Ang C.C."/>
            <person name="Tnah L.H."/>
            <person name="Lee C.T."/>
            <person name="Nishiyama T."/>
            <person name="Sese J."/>
            <person name="O'Brien M.J."/>
            <person name="Copetti D."/>
            <person name="Mohd Noor M.I."/>
            <person name="Ong R.C."/>
            <person name="Putra M."/>
            <person name="Sireger I.Z."/>
            <person name="Indrioko S."/>
            <person name="Kosugi Y."/>
            <person name="Izuno A."/>
            <person name="Isagi Y."/>
            <person name="Lee S.L."/>
            <person name="Shimizu K.K."/>
        </authorList>
    </citation>
    <scope>NUCLEOTIDE SEQUENCE [LARGE SCALE GENOMIC DNA]</scope>
    <source>
        <strain evidence="2">214</strain>
    </source>
</reference>
<gene>
    <name evidence="2" type="ORF">SLEP1_g53758</name>
</gene>
<name>A0AAV5MDW8_9ROSI</name>
<evidence type="ECO:0000313" key="3">
    <source>
        <dbReference type="Proteomes" id="UP001054252"/>
    </source>
</evidence>
<protein>
    <submittedName>
        <fullName evidence="2">Uncharacterized protein</fullName>
    </submittedName>
</protein>
<evidence type="ECO:0000313" key="2">
    <source>
        <dbReference type="EMBL" id="GKV46792.1"/>
    </source>
</evidence>
<accession>A0AAV5MDW8</accession>
<feature type="region of interest" description="Disordered" evidence="1">
    <location>
        <begin position="86"/>
        <end position="132"/>
    </location>
</feature>
<feature type="compositionally biased region" description="Low complexity" evidence="1">
    <location>
        <begin position="88"/>
        <end position="100"/>
    </location>
</feature>
<organism evidence="2 3">
    <name type="scientific">Rubroshorea leprosula</name>
    <dbReference type="NCBI Taxonomy" id="152421"/>
    <lineage>
        <taxon>Eukaryota</taxon>
        <taxon>Viridiplantae</taxon>
        <taxon>Streptophyta</taxon>
        <taxon>Embryophyta</taxon>
        <taxon>Tracheophyta</taxon>
        <taxon>Spermatophyta</taxon>
        <taxon>Magnoliopsida</taxon>
        <taxon>eudicotyledons</taxon>
        <taxon>Gunneridae</taxon>
        <taxon>Pentapetalae</taxon>
        <taxon>rosids</taxon>
        <taxon>malvids</taxon>
        <taxon>Malvales</taxon>
        <taxon>Dipterocarpaceae</taxon>
        <taxon>Rubroshorea</taxon>
    </lineage>
</organism>
<keyword evidence="3" id="KW-1185">Reference proteome</keyword>
<evidence type="ECO:0000256" key="1">
    <source>
        <dbReference type="SAM" id="MobiDB-lite"/>
    </source>
</evidence>
<dbReference type="AlphaFoldDB" id="A0AAV5MDW8"/>
<comment type="caution">
    <text evidence="2">The sequence shown here is derived from an EMBL/GenBank/DDBJ whole genome shotgun (WGS) entry which is preliminary data.</text>
</comment>
<feature type="compositionally biased region" description="Basic and acidic residues" evidence="1">
    <location>
        <begin position="114"/>
        <end position="123"/>
    </location>
</feature>
<proteinExistence type="predicted"/>
<sequence length="132" mass="15348">MRSQGLLQPISLWKGFHKQKINLRKMFTSNEWMKSKFYKEARGGDEDDAENERVFGDDDLTWGEVARASSVEESRRYTRRIYGRQSKLKSSSSKGKAIIQEVEEEEADIEESEKEIKDYHSSDGDDNSDDDE</sequence>
<dbReference type="Proteomes" id="UP001054252">
    <property type="component" value="Unassembled WGS sequence"/>
</dbReference>
<feature type="compositionally biased region" description="Acidic residues" evidence="1">
    <location>
        <begin position="101"/>
        <end position="113"/>
    </location>
</feature>
<dbReference type="EMBL" id="BPVZ01000216">
    <property type="protein sequence ID" value="GKV46792.1"/>
    <property type="molecule type" value="Genomic_DNA"/>
</dbReference>